<proteinExistence type="predicted"/>
<keyword evidence="4" id="KW-1185">Reference proteome</keyword>
<protein>
    <submittedName>
        <fullName evidence="3">Uncharacterized protein</fullName>
    </submittedName>
</protein>
<feature type="region of interest" description="Disordered" evidence="2">
    <location>
        <begin position="73"/>
        <end position="182"/>
    </location>
</feature>
<keyword evidence="1" id="KW-0175">Coiled coil</keyword>
<accession>A0ABN8NTA2</accession>
<evidence type="ECO:0000256" key="2">
    <source>
        <dbReference type="SAM" id="MobiDB-lite"/>
    </source>
</evidence>
<comment type="caution">
    <text evidence="3">The sequence shown here is derived from an EMBL/GenBank/DDBJ whole genome shotgun (WGS) entry which is preliminary data.</text>
</comment>
<feature type="compositionally biased region" description="Basic and acidic residues" evidence="2">
    <location>
        <begin position="107"/>
        <end position="119"/>
    </location>
</feature>
<feature type="compositionally biased region" description="Polar residues" evidence="2">
    <location>
        <begin position="136"/>
        <end position="148"/>
    </location>
</feature>
<evidence type="ECO:0000313" key="3">
    <source>
        <dbReference type="EMBL" id="CAH3119594.1"/>
    </source>
</evidence>
<gene>
    <name evidence="3" type="ORF">PLOB_00027415</name>
</gene>
<feature type="coiled-coil region" evidence="1">
    <location>
        <begin position="6"/>
        <end position="47"/>
    </location>
</feature>
<evidence type="ECO:0000313" key="4">
    <source>
        <dbReference type="Proteomes" id="UP001159405"/>
    </source>
</evidence>
<organism evidence="3 4">
    <name type="scientific">Porites lobata</name>
    <dbReference type="NCBI Taxonomy" id="104759"/>
    <lineage>
        <taxon>Eukaryota</taxon>
        <taxon>Metazoa</taxon>
        <taxon>Cnidaria</taxon>
        <taxon>Anthozoa</taxon>
        <taxon>Hexacorallia</taxon>
        <taxon>Scleractinia</taxon>
        <taxon>Fungiina</taxon>
        <taxon>Poritidae</taxon>
        <taxon>Porites</taxon>
    </lineage>
</organism>
<dbReference type="Proteomes" id="UP001159405">
    <property type="component" value="Unassembled WGS sequence"/>
</dbReference>
<feature type="compositionally biased region" description="Polar residues" evidence="2">
    <location>
        <begin position="75"/>
        <end position="87"/>
    </location>
</feature>
<dbReference type="EMBL" id="CALNXK010000033">
    <property type="protein sequence ID" value="CAH3119594.1"/>
    <property type="molecule type" value="Genomic_DNA"/>
</dbReference>
<evidence type="ECO:0000256" key="1">
    <source>
        <dbReference type="SAM" id="Coils"/>
    </source>
</evidence>
<name>A0ABN8NTA2_9CNID</name>
<sequence>MTSKAIEEMEEQLQTPEQILLALKAEMDSLKAEEKALKTQLSCFKEEFQLLVRSAAELYPEILDDEFPQKVAARQQLQLSPNKSPSSPEADITRRPRYSRGSYRSNDAQHRKPMFELKRYPRRSTRLTSEEAVAQIQEQFENNASASSGIDARKIRSSLPNSPTDEMVPEPSQENSLDEERTRRLKKKMIESRTVDVVNLGLF</sequence>
<reference evidence="3 4" key="1">
    <citation type="submission" date="2022-05" db="EMBL/GenBank/DDBJ databases">
        <authorList>
            <consortium name="Genoscope - CEA"/>
            <person name="William W."/>
        </authorList>
    </citation>
    <scope>NUCLEOTIDE SEQUENCE [LARGE SCALE GENOMIC DNA]</scope>
</reference>